<comment type="caution">
    <text evidence="3">The sequence shown here is derived from an EMBL/GenBank/DDBJ whole genome shotgun (WGS) entry which is preliminary data.</text>
</comment>
<evidence type="ECO:0000313" key="4">
    <source>
        <dbReference type="Proteomes" id="UP000290848"/>
    </source>
</evidence>
<dbReference type="Gene3D" id="1.20.120.450">
    <property type="entry name" value="dinb family like domain"/>
    <property type="match status" value="1"/>
</dbReference>
<sequence length="168" mass="19625">MNRPQPDEHAPFYKGYIETVADDVIDELETQAHAFPDFLKALPPEKADYAYAEEKWTLKELLGHIIDTERIMTYRILCISRQDPTPLPGFDENEYVKKSSYLNQDFGKLIEEFGVLRRANLYLFRSLQESELSYRGMANNCTVSVRALLFIIAGHVNHHRRIITERYL</sequence>
<accession>A0A4Q0MEN6</accession>
<dbReference type="EMBL" id="VWNE01000004">
    <property type="protein sequence ID" value="KAA8485443.1"/>
    <property type="molecule type" value="Genomic_DNA"/>
</dbReference>
<organism evidence="3 4">
    <name type="scientific">Arcticibacter tournemirensis</name>
    <dbReference type="NCBI Taxonomy" id="699437"/>
    <lineage>
        <taxon>Bacteria</taxon>
        <taxon>Pseudomonadati</taxon>
        <taxon>Bacteroidota</taxon>
        <taxon>Sphingobacteriia</taxon>
        <taxon>Sphingobacteriales</taxon>
        <taxon>Sphingobacteriaceae</taxon>
        <taxon>Arcticibacter</taxon>
    </lineage>
</organism>
<dbReference type="SUPFAM" id="SSF109854">
    <property type="entry name" value="DinB/YfiT-like putative metalloenzymes"/>
    <property type="match status" value="1"/>
</dbReference>
<protein>
    <submittedName>
        <fullName evidence="3">DinB family protein</fullName>
    </submittedName>
</protein>
<evidence type="ECO:0000313" key="3">
    <source>
        <dbReference type="EMBL" id="RXF71714.1"/>
    </source>
</evidence>
<keyword evidence="5" id="KW-1185">Reference proteome</keyword>
<gene>
    <name evidence="3" type="ORF">EKH83_03240</name>
    <name evidence="2" type="ORF">F1649_02875</name>
</gene>
<evidence type="ECO:0000259" key="1">
    <source>
        <dbReference type="Pfam" id="PF12867"/>
    </source>
</evidence>
<evidence type="ECO:0000313" key="5">
    <source>
        <dbReference type="Proteomes" id="UP000322918"/>
    </source>
</evidence>
<dbReference type="OrthoDB" id="9793216at2"/>
<dbReference type="Proteomes" id="UP000322918">
    <property type="component" value="Unassembled WGS sequence"/>
</dbReference>
<evidence type="ECO:0000313" key="2">
    <source>
        <dbReference type="EMBL" id="KAA8485443.1"/>
    </source>
</evidence>
<proteinExistence type="predicted"/>
<name>A0A4Q0MEN6_9SPHI</name>
<dbReference type="InterPro" id="IPR034660">
    <property type="entry name" value="DinB/YfiT-like"/>
</dbReference>
<feature type="domain" description="DinB-like" evidence="1">
    <location>
        <begin position="28"/>
        <end position="163"/>
    </location>
</feature>
<dbReference type="AlphaFoldDB" id="A0A4Q0MEN6"/>
<dbReference type="RefSeq" id="WP_128767961.1">
    <property type="nucleotide sequence ID" value="NZ_RXOC01000002.1"/>
</dbReference>
<dbReference type="InterPro" id="IPR024775">
    <property type="entry name" value="DinB-like"/>
</dbReference>
<dbReference type="EMBL" id="RXOC01000002">
    <property type="protein sequence ID" value="RXF71714.1"/>
    <property type="molecule type" value="Genomic_DNA"/>
</dbReference>
<reference evidence="3 4" key="1">
    <citation type="submission" date="2018-12" db="EMBL/GenBank/DDBJ databases">
        <title>The Draft Genome Sequence of the Soil Bacterium Pedobacter tournemirensis R1.</title>
        <authorList>
            <person name="He J."/>
        </authorList>
    </citation>
    <scope>NUCLEOTIDE SEQUENCE [LARGE SCALE GENOMIC DNA]</scope>
    <source>
        <strain evidence="3 4">R1</strain>
    </source>
</reference>
<dbReference type="Proteomes" id="UP000290848">
    <property type="component" value="Unassembled WGS sequence"/>
</dbReference>
<reference evidence="2 5" key="2">
    <citation type="submission" date="2019-09" db="EMBL/GenBank/DDBJ databases">
        <title>Pararcticibacter amylolyticus gen. nov., sp. nov., isolated from a rottenly hemp rope, and reclassification of Pedobacter tournemirensis as Pararcticibacter tournemirensis comb. nov.</title>
        <authorList>
            <person name="Cai Y."/>
        </authorList>
    </citation>
    <scope>NUCLEOTIDE SEQUENCE [LARGE SCALE GENOMIC DNA]</scope>
    <source>
        <strain evidence="2 5">TF5-37.2-LB10</strain>
    </source>
</reference>
<dbReference type="Pfam" id="PF12867">
    <property type="entry name" value="DinB_2"/>
    <property type="match status" value="1"/>
</dbReference>